<evidence type="ECO:0000313" key="2">
    <source>
        <dbReference type="EMBL" id="RSH91407.1"/>
    </source>
</evidence>
<accession>A0A427YK04</accession>
<feature type="compositionally biased region" description="Pro residues" evidence="1">
    <location>
        <begin position="121"/>
        <end position="130"/>
    </location>
</feature>
<proteinExistence type="predicted"/>
<protein>
    <submittedName>
        <fullName evidence="2">Uncharacterized protein</fullName>
    </submittedName>
</protein>
<comment type="caution">
    <text evidence="2">The sequence shown here is derived from an EMBL/GenBank/DDBJ whole genome shotgun (WGS) entry which is preliminary data.</text>
</comment>
<keyword evidence="3" id="KW-1185">Reference proteome</keyword>
<feature type="compositionally biased region" description="Low complexity" evidence="1">
    <location>
        <begin position="61"/>
        <end position="81"/>
    </location>
</feature>
<feature type="compositionally biased region" description="Low complexity" evidence="1">
    <location>
        <begin position="136"/>
        <end position="161"/>
    </location>
</feature>
<evidence type="ECO:0000256" key="1">
    <source>
        <dbReference type="SAM" id="MobiDB-lite"/>
    </source>
</evidence>
<gene>
    <name evidence="2" type="ORF">EHS25_009706</name>
</gene>
<reference evidence="2 3" key="1">
    <citation type="submission" date="2018-11" db="EMBL/GenBank/DDBJ databases">
        <title>Genome sequence of Saitozyma podzolica DSM 27192.</title>
        <authorList>
            <person name="Aliyu H."/>
            <person name="Gorte O."/>
            <person name="Ochsenreither K."/>
        </authorList>
    </citation>
    <scope>NUCLEOTIDE SEQUENCE [LARGE SCALE GENOMIC DNA]</scope>
    <source>
        <strain evidence="2 3">DSM 27192</strain>
    </source>
</reference>
<name>A0A427YK04_9TREE</name>
<organism evidence="2 3">
    <name type="scientific">Saitozyma podzolica</name>
    <dbReference type="NCBI Taxonomy" id="1890683"/>
    <lineage>
        <taxon>Eukaryota</taxon>
        <taxon>Fungi</taxon>
        <taxon>Dikarya</taxon>
        <taxon>Basidiomycota</taxon>
        <taxon>Agaricomycotina</taxon>
        <taxon>Tremellomycetes</taxon>
        <taxon>Tremellales</taxon>
        <taxon>Trimorphomycetaceae</taxon>
        <taxon>Saitozyma</taxon>
    </lineage>
</organism>
<sequence length="190" mass="20455">MPPTRPSSGSSSTRRRVDFWTSLDRADRSGDLLETDEEAAAFDERVREEIQWKEHLHLPRADTSAPSSSSPAAAVLDAPAVERSQRDLQSSDGEGLVFGLDHVTDEPAEMGASAILDAPDPNRPLPPAPSFRPADIHTSTPSHPHSASFPAIPSPSHHTTPLPAPPVLPTHRASTAALHALRRTIETLLQ</sequence>
<dbReference type="AlphaFoldDB" id="A0A427YK04"/>
<evidence type="ECO:0000313" key="3">
    <source>
        <dbReference type="Proteomes" id="UP000279259"/>
    </source>
</evidence>
<feature type="region of interest" description="Disordered" evidence="1">
    <location>
        <begin position="110"/>
        <end position="171"/>
    </location>
</feature>
<dbReference type="Proteomes" id="UP000279259">
    <property type="component" value="Unassembled WGS sequence"/>
</dbReference>
<feature type="region of interest" description="Disordered" evidence="1">
    <location>
        <begin position="57"/>
        <end position="98"/>
    </location>
</feature>
<dbReference type="EMBL" id="RSCD01000008">
    <property type="protein sequence ID" value="RSH91407.1"/>
    <property type="molecule type" value="Genomic_DNA"/>
</dbReference>